<evidence type="ECO:0000256" key="1">
    <source>
        <dbReference type="ARBA" id="ARBA00001917"/>
    </source>
</evidence>
<dbReference type="PANTHER" id="PTHR10578:SF86">
    <property type="entry name" value="DEPENDENT DEHYDROGENASE, PUTATIVE (AFU_ORTHOLOGUE AFUA_6G02720)-RELATED"/>
    <property type="match status" value="1"/>
</dbReference>
<evidence type="ECO:0000256" key="2">
    <source>
        <dbReference type="ARBA" id="ARBA00022630"/>
    </source>
</evidence>
<evidence type="ECO:0000313" key="7">
    <source>
        <dbReference type="Proteomes" id="UP000785200"/>
    </source>
</evidence>
<comment type="cofactor">
    <cofactor evidence="1">
        <name>FMN</name>
        <dbReference type="ChEBI" id="CHEBI:58210"/>
    </cofactor>
</comment>
<feature type="non-terminal residue" evidence="6">
    <location>
        <position position="1"/>
    </location>
</feature>
<dbReference type="InterPro" id="IPR037350">
    <property type="entry name" value="LMO_FMN"/>
</dbReference>
<keyword evidence="7" id="KW-1185">Reference proteome</keyword>
<dbReference type="Proteomes" id="UP000785200">
    <property type="component" value="Unassembled WGS sequence"/>
</dbReference>
<dbReference type="InterPro" id="IPR000262">
    <property type="entry name" value="FMN-dep_DH"/>
</dbReference>
<comment type="caution">
    <text evidence="6">The sequence shown here is derived from an EMBL/GenBank/DDBJ whole genome shotgun (WGS) entry which is preliminary data.</text>
</comment>
<evidence type="ECO:0000256" key="3">
    <source>
        <dbReference type="ARBA" id="ARBA00022643"/>
    </source>
</evidence>
<dbReference type="OrthoDB" id="25826at2759"/>
<dbReference type="CDD" id="cd03332">
    <property type="entry name" value="LMO_FMN"/>
    <property type="match status" value="1"/>
</dbReference>
<dbReference type="PROSITE" id="PS51349">
    <property type="entry name" value="FMN_HYDROXY_ACID_DH_2"/>
    <property type="match status" value="1"/>
</dbReference>
<dbReference type="InterPro" id="IPR008259">
    <property type="entry name" value="FMN_hydac_DH_AS"/>
</dbReference>
<reference evidence="6" key="1">
    <citation type="submission" date="2019-07" db="EMBL/GenBank/DDBJ databases">
        <title>Hyphodiscus hymeniophilus genome sequencing and assembly.</title>
        <authorList>
            <person name="Kramer G."/>
            <person name="Nodwell J."/>
        </authorList>
    </citation>
    <scope>NUCLEOTIDE SEQUENCE</scope>
    <source>
        <strain evidence="6">ATCC 34498</strain>
    </source>
</reference>
<dbReference type="InterPro" id="IPR037396">
    <property type="entry name" value="FMN_HAD"/>
</dbReference>
<dbReference type="EMBL" id="VNKQ01000005">
    <property type="protein sequence ID" value="KAG0650921.1"/>
    <property type="molecule type" value="Genomic_DNA"/>
</dbReference>
<name>A0A9P6VMC3_9HELO</name>
<keyword evidence="4" id="KW-0560">Oxidoreductase</keyword>
<dbReference type="PANTHER" id="PTHR10578">
    <property type="entry name" value="S -2-HYDROXY-ACID OXIDASE-RELATED"/>
    <property type="match status" value="1"/>
</dbReference>
<proteinExistence type="predicted"/>
<organism evidence="6 7">
    <name type="scientific">Hyphodiscus hymeniophilus</name>
    <dbReference type="NCBI Taxonomy" id="353542"/>
    <lineage>
        <taxon>Eukaryota</taxon>
        <taxon>Fungi</taxon>
        <taxon>Dikarya</taxon>
        <taxon>Ascomycota</taxon>
        <taxon>Pezizomycotina</taxon>
        <taxon>Leotiomycetes</taxon>
        <taxon>Helotiales</taxon>
        <taxon>Hyphodiscaceae</taxon>
        <taxon>Hyphodiscus</taxon>
    </lineage>
</organism>
<keyword evidence="3" id="KW-0288">FMN</keyword>
<evidence type="ECO:0000313" key="6">
    <source>
        <dbReference type="EMBL" id="KAG0650921.1"/>
    </source>
</evidence>
<evidence type="ECO:0000256" key="4">
    <source>
        <dbReference type="ARBA" id="ARBA00023002"/>
    </source>
</evidence>
<protein>
    <submittedName>
        <fullName evidence="6">Lactate 2-monooxygenase</fullName>
    </submittedName>
</protein>
<evidence type="ECO:0000259" key="5">
    <source>
        <dbReference type="PROSITE" id="PS51349"/>
    </source>
</evidence>
<accession>A0A9P6VMC3</accession>
<dbReference type="GO" id="GO:0010181">
    <property type="term" value="F:FMN binding"/>
    <property type="evidence" value="ECO:0007669"/>
    <property type="project" value="InterPro"/>
</dbReference>
<dbReference type="AlphaFoldDB" id="A0A9P6VMC3"/>
<gene>
    <name evidence="6" type="ORF">D0Z07_2756</name>
</gene>
<keyword evidence="2" id="KW-0285">Flavoprotein</keyword>
<dbReference type="GO" id="GO:0016491">
    <property type="term" value="F:oxidoreductase activity"/>
    <property type="evidence" value="ECO:0007669"/>
    <property type="project" value="UniProtKB-KW"/>
</dbReference>
<feature type="domain" description="FMN hydroxy acid dehydrogenase" evidence="5">
    <location>
        <begin position="77"/>
        <end position="434"/>
    </location>
</feature>
<dbReference type="Gene3D" id="3.20.20.70">
    <property type="entry name" value="Aldolase class I"/>
    <property type="match status" value="1"/>
</dbReference>
<dbReference type="Pfam" id="PF01070">
    <property type="entry name" value="FMN_dh"/>
    <property type="match status" value="1"/>
</dbReference>
<sequence>LPLPRRTSQTFFKASAGPISVLFSKVLQLTLSILTSQTLDMSSAHNQSLGVQGEQEGRRNYGAFQTELYKAGMFYQQLPIVTTDPNKLEAQAKSILKPTAFNYVAGGAGERATMDANRLAFRQWKIVPRMLKNPVLMAPVGVQTIFHEDKEIGLSEVCSEIGIPYILSTASSSSIEEVAQANGKGPRWFQLYWPQDDEITISLLKRAKANGYKVLVVTLDTWALAWRPADLDGAYIPFMKGVGNKTGFTDPVFREKFEKKCGGTPEEKPVLASVEWVADVFSGAAHSWEDIALLKKHWDGPIVLKGIQHPEDAKLAVEHGCDGIIVSNHGGRQLDGAVGSLEMLPEIVEAAGDKLTVLFDSGIRTGVDIIKALSLGAKAVLVGRPAIYGLAIAGKQGAKQVLQGLLADLDQSMGLSGIVDIAGCNRSMLRNCQYGGDLKSSN</sequence>
<dbReference type="InterPro" id="IPR013785">
    <property type="entry name" value="Aldolase_TIM"/>
</dbReference>
<dbReference type="FunFam" id="3.20.20.70:FF:000132">
    <property type="entry name" value="FMN dependent dehydrogenase"/>
    <property type="match status" value="1"/>
</dbReference>
<dbReference type="PROSITE" id="PS00557">
    <property type="entry name" value="FMN_HYDROXY_ACID_DH_1"/>
    <property type="match status" value="1"/>
</dbReference>
<dbReference type="SUPFAM" id="SSF51395">
    <property type="entry name" value="FMN-linked oxidoreductases"/>
    <property type="match status" value="1"/>
</dbReference>